<dbReference type="GO" id="GO:0005886">
    <property type="term" value="C:plasma membrane"/>
    <property type="evidence" value="ECO:0007669"/>
    <property type="project" value="UniProtKB-SubCell"/>
</dbReference>
<comment type="caution">
    <text evidence="9">The sequence shown here is derived from an EMBL/GenBank/DDBJ whole genome shotgun (WGS) entry which is preliminary data.</text>
</comment>
<dbReference type="InterPro" id="IPR050901">
    <property type="entry name" value="BP-dep_ABC_trans_perm"/>
</dbReference>
<dbReference type="PANTHER" id="PTHR32243">
    <property type="entry name" value="MALTOSE TRANSPORT SYSTEM PERMEASE-RELATED"/>
    <property type="match status" value="1"/>
</dbReference>
<comment type="similarity">
    <text evidence="7">Belongs to the binding-protein-dependent transport system permease family.</text>
</comment>
<dbReference type="SUPFAM" id="SSF161098">
    <property type="entry name" value="MetI-like"/>
    <property type="match status" value="1"/>
</dbReference>
<evidence type="ECO:0000256" key="1">
    <source>
        <dbReference type="ARBA" id="ARBA00004651"/>
    </source>
</evidence>
<comment type="subcellular location">
    <subcellularLocation>
        <location evidence="1 7">Cell membrane</location>
        <topology evidence="1 7">Multi-pass membrane protein</topology>
    </subcellularLocation>
</comment>
<dbReference type="RefSeq" id="WP_308420907.1">
    <property type="nucleotide sequence ID" value="NZ_BMHO01000001.1"/>
</dbReference>
<gene>
    <name evidence="9" type="ORF">GCM10010915_03940</name>
</gene>
<dbReference type="PANTHER" id="PTHR32243:SF18">
    <property type="entry name" value="INNER MEMBRANE ABC TRANSPORTER PERMEASE PROTEIN YCJP"/>
    <property type="match status" value="1"/>
</dbReference>
<reference evidence="9" key="1">
    <citation type="journal article" date="2014" name="Int. J. Syst. Evol. Microbiol.">
        <title>Complete genome sequence of Corynebacterium casei LMG S-19264T (=DSM 44701T), isolated from a smear-ripened cheese.</title>
        <authorList>
            <consortium name="US DOE Joint Genome Institute (JGI-PGF)"/>
            <person name="Walter F."/>
            <person name="Albersmeier A."/>
            <person name="Kalinowski J."/>
            <person name="Ruckert C."/>
        </authorList>
    </citation>
    <scope>NUCLEOTIDE SEQUENCE</scope>
    <source>
        <strain evidence="9">CGMCC 1.15152</strain>
    </source>
</reference>
<evidence type="ECO:0000256" key="6">
    <source>
        <dbReference type="ARBA" id="ARBA00023136"/>
    </source>
</evidence>
<dbReference type="EMBL" id="BMHO01000001">
    <property type="protein sequence ID" value="GGD27108.1"/>
    <property type="molecule type" value="Genomic_DNA"/>
</dbReference>
<keyword evidence="10" id="KW-1185">Reference proteome</keyword>
<feature type="transmembrane region" description="Helical" evidence="7">
    <location>
        <begin position="27"/>
        <end position="48"/>
    </location>
</feature>
<dbReference type="PROSITE" id="PS50928">
    <property type="entry name" value="ABC_TM1"/>
    <property type="match status" value="1"/>
</dbReference>
<dbReference type="Pfam" id="PF00528">
    <property type="entry name" value="BPD_transp_1"/>
    <property type="match status" value="1"/>
</dbReference>
<evidence type="ECO:0000256" key="4">
    <source>
        <dbReference type="ARBA" id="ARBA00022692"/>
    </source>
</evidence>
<dbReference type="InterPro" id="IPR000515">
    <property type="entry name" value="MetI-like"/>
</dbReference>
<dbReference type="AlphaFoldDB" id="A0A916Y1V3"/>
<feature type="transmembrane region" description="Helical" evidence="7">
    <location>
        <begin position="87"/>
        <end position="116"/>
    </location>
</feature>
<keyword evidence="6 7" id="KW-0472">Membrane</keyword>
<keyword evidence="4 7" id="KW-0812">Transmembrane</keyword>
<dbReference type="CDD" id="cd06261">
    <property type="entry name" value="TM_PBP2"/>
    <property type="match status" value="1"/>
</dbReference>
<evidence type="ECO:0000256" key="5">
    <source>
        <dbReference type="ARBA" id="ARBA00022989"/>
    </source>
</evidence>
<keyword evidence="3" id="KW-1003">Cell membrane</keyword>
<evidence type="ECO:0000256" key="3">
    <source>
        <dbReference type="ARBA" id="ARBA00022475"/>
    </source>
</evidence>
<dbReference type="Proteomes" id="UP000633205">
    <property type="component" value="Unassembled WGS sequence"/>
</dbReference>
<evidence type="ECO:0000313" key="9">
    <source>
        <dbReference type="EMBL" id="GGD27108.1"/>
    </source>
</evidence>
<organism evidence="9 10">
    <name type="scientific">Microbacterium faecale</name>
    <dbReference type="NCBI Taxonomy" id="1804630"/>
    <lineage>
        <taxon>Bacteria</taxon>
        <taxon>Bacillati</taxon>
        <taxon>Actinomycetota</taxon>
        <taxon>Actinomycetes</taxon>
        <taxon>Micrococcales</taxon>
        <taxon>Microbacteriaceae</taxon>
        <taxon>Microbacterium</taxon>
    </lineage>
</organism>
<feature type="transmembrane region" description="Helical" evidence="7">
    <location>
        <begin position="204"/>
        <end position="229"/>
    </location>
</feature>
<dbReference type="InterPro" id="IPR035906">
    <property type="entry name" value="MetI-like_sf"/>
</dbReference>
<reference evidence="9" key="2">
    <citation type="submission" date="2020-09" db="EMBL/GenBank/DDBJ databases">
        <authorList>
            <person name="Sun Q."/>
            <person name="Zhou Y."/>
        </authorList>
    </citation>
    <scope>NUCLEOTIDE SEQUENCE</scope>
    <source>
        <strain evidence="9">CGMCC 1.15152</strain>
    </source>
</reference>
<accession>A0A916Y1V3</accession>
<feature type="transmembrane region" description="Helical" evidence="7">
    <location>
        <begin position="263"/>
        <end position="284"/>
    </location>
</feature>
<dbReference type="Gene3D" id="1.10.3720.10">
    <property type="entry name" value="MetI-like"/>
    <property type="match status" value="1"/>
</dbReference>
<evidence type="ECO:0000256" key="7">
    <source>
        <dbReference type="RuleBase" id="RU363032"/>
    </source>
</evidence>
<feature type="domain" description="ABC transmembrane type-1" evidence="8">
    <location>
        <begin position="92"/>
        <end position="284"/>
    </location>
</feature>
<keyword evidence="2 7" id="KW-0813">Transport</keyword>
<evidence type="ECO:0000256" key="2">
    <source>
        <dbReference type="ARBA" id="ARBA00022448"/>
    </source>
</evidence>
<dbReference type="GO" id="GO:0055085">
    <property type="term" value="P:transmembrane transport"/>
    <property type="evidence" value="ECO:0007669"/>
    <property type="project" value="InterPro"/>
</dbReference>
<evidence type="ECO:0000259" key="8">
    <source>
        <dbReference type="PROSITE" id="PS50928"/>
    </source>
</evidence>
<keyword evidence="5 7" id="KW-1133">Transmembrane helix</keyword>
<proteinExistence type="inferred from homology"/>
<protein>
    <submittedName>
        <fullName evidence="9">Sugar ABC transporter permease</fullName>
    </submittedName>
</protein>
<feature type="transmembrane region" description="Helical" evidence="7">
    <location>
        <begin position="128"/>
        <end position="148"/>
    </location>
</feature>
<feature type="transmembrane region" description="Helical" evidence="7">
    <location>
        <begin position="160"/>
        <end position="183"/>
    </location>
</feature>
<sequence length="299" mass="32790">MSQTRTLVTGDARIRAPRGRRARPSRALLNAAAAIVILASAFPVYWMINSALLPNSAVREQTPHFWPDEFTLSNFAEVITQPSGSIIFLPALAMSIVVTVTAVLVALLFAFFAALALSRFRFRSRKSIIVGILVIQMIPVEALIISTHRVLDGWQLLNSAVGLTAVYVAMVLPFTIWTLRGFVRGVPIELEEAAMIDGCTRMGAFWRVTFPLLGPGFAATGVFCFIQAWNEFIYALVIMTRPETRTLPVWLRAFVQATKETDWAVIMAGSTLCAIPVVIFFLIVQGRMAQGMVAGAVKG</sequence>
<name>A0A916Y1V3_9MICO</name>
<evidence type="ECO:0000313" key="10">
    <source>
        <dbReference type="Proteomes" id="UP000633205"/>
    </source>
</evidence>